<dbReference type="PhylomeDB" id="A7S7A1"/>
<dbReference type="PRINTS" id="PR00237">
    <property type="entry name" value="GPCRRHODOPSN"/>
</dbReference>
<feature type="transmembrane region" description="Helical" evidence="9">
    <location>
        <begin position="29"/>
        <end position="47"/>
    </location>
</feature>
<organism evidence="11 12">
    <name type="scientific">Nematostella vectensis</name>
    <name type="common">Starlet sea anemone</name>
    <dbReference type="NCBI Taxonomy" id="45351"/>
    <lineage>
        <taxon>Eukaryota</taxon>
        <taxon>Metazoa</taxon>
        <taxon>Cnidaria</taxon>
        <taxon>Anthozoa</taxon>
        <taxon>Hexacorallia</taxon>
        <taxon>Actiniaria</taxon>
        <taxon>Edwardsiidae</taxon>
        <taxon>Nematostella</taxon>
    </lineage>
</organism>
<keyword evidence="5 9" id="KW-0472">Membrane</keyword>
<evidence type="ECO:0000256" key="1">
    <source>
        <dbReference type="ARBA" id="ARBA00004141"/>
    </source>
</evidence>
<keyword evidence="12" id="KW-1185">Reference proteome</keyword>
<dbReference type="HOGENOM" id="CLU_009579_29_6_1"/>
<dbReference type="InterPro" id="IPR017452">
    <property type="entry name" value="GPCR_Rhodpsn_7TM"/>
</dbReference>
<keyword evidence="6 8" id="KW-0675">Receptor</keyword>
<dbReference type="PANTHER" id="PTHR45695:SF9">
    <property type="entry name" value="LEUCOKININ RECEPTOR"/>
    <property type="match status" value="1"/>
</dbReference>
<dbReference type="GO" id="GO:0016020">
    <property type="term" value="C:membrane"/>
    <property type="evidence" value="ECO:0007669"/>
    <property type="project" value="UniProtKB-SubCell"/>
</dbReference>
<dbReference type="PANTHER" id="PTHR45695">
    <property type="entry name" value="LEUCOKININ RECEPTOR-RELATED"/>
    <property type="match status" value="1"/>
</dbReference>
<keyword evidence="4 8" id="KW-0297">G-protein coupled receptor</keyword>
<accession>A7S7A1</accession>
<dbReference type="PROSITE" id="PS50262">
    <property type="entry name" value="G_PROTEIN_RECEP_F1_2"/>
    <property type="match status" value="1"/>
</dbReference>
<dbReference type="PROSITE" id="PS00237">
    <property type="entry name" value="G_PROTEIN_RECEP_F1_1"/>
    <property type="match status" value="1"/>
</dbReference>
<comment type="similarity">
    <text evidence="8">Belongs to the G-protein coupled receptor 1 family.</text>
</comment>
<dbReference type="GO" id="GO:0004930">
    <property type="term" value="F:G protein-coupled receptor activity"/>
    <property type="evidence" value="ECO:0007669"/>
    <property type="project" value="UniProtKB-KW"/>
</dbReference>
<evidence type="ECO:0000256" key="8">
    <source>
        <dbReference type="RuleBase" id="RU000688"/>
    </source>
</evidence>
<keyword evidence="7 8" id="KW-0807">Transducer</keyword>
<gene>
    <name evidence="11" type="ORF">NEMVEDRAFT_v1g107495</name>
</gene>
<keyword evidence="2 8" id="KW-0812">Transmembrane</keyword>
<evidence type="ECO:0000256" key="6">
    <source>
        <dbReference type="ARBA" id="ARBA00023170"/>
    </source>
</evidence>
<proteinExistence type="inferred from homology"/>
<protein>
    <recommendedName>
        <fullName evidence="10">G-protein coupled receptors family 1 profile domain-containing protein</fullName>
    </recommendedName>
</protein>
<evidence type="ECO:0000259" key="10">
    <source>
        <dbReference type="PROSITE" id="PS50262"/>
    </source>
</evidence>
<feature type="domain" description="G-protein coupled receptors family 1 profile" evidence="10">
    <location>
        <begin position="10"/>
        <end position="130"/>
    </location>
</feature>
<feature type="non-terminal residue" evidence="11">
    <location>
        <position position="1"/>
    </location>
</feature>
<dbReference type="InParanoid" id="A7S7A1"/>
<feature type="non-terminal residue" evidence="11">
    <location>
        <position position="130"/>
    </location>
</feature>
<evidence type="ECO:0000313" key="12">
    <source>
        <dbReference type="Proteomes" id="UP000001593"/>
    </source>
</evidence>
<feature type="transmembrane region" description="Helical" evidence="9">
    <location>
        <begin position="83"/>
        <end position="104"/>
    </location>
</feature>
<dbReference type="InterPro" id="IPR000276">
    <property type="entry name" value="GPCR_Rhodpsn"/>
</dbReference>
<sequence>SVILLVSLIGNSCTLRVIARCSAMRRGYHFFLFNMAVTDLLVTIGYMPRMVARVFKGSAWLIHGTPGLISCRLIAFIHHLSILVSVFCVLGIAVDRFCAILFPFRRVIGTRVIKVSIGLMWLLAIIVRSP</sequence>
<dbReference type="Proteomes" id="UP000001593">
    <property type="component" value="Unassembled WGS sequence"/>
</dbReference>
<evidence type="ECO:0000256" key="2">
    <source>
        <dbReference type="ARBA" id="ARBA00022692"/>
    </source>
</evidence>
<evidence type="ECO:0000256" key="4">
    <source>
        <dbReference type="ARBA" id="ARBA00023040"/>
    </source>
</evidence>
<dbReference type="Gene3D" id="1.20.1070.10">
    <property type="entry name" value="Rhodopsin 7-helix transmembrane proteins"/>
    <property type="match status" value="1"/>
</dbReference>
<dbReference type="OMA" id="CSAMRRG"/>
<dbReference type="EMBL" id="DS469592">
    <property type="protein sequence ID" value="EDO40396.1"/>
    <property type="molecule type" value="Genomic_DNA"/>
</dbReference>
<evidence type="ECO:0000313" key="11">
    <source>
        <dbReference type="EMBL" id="EDO40396.1"/>
    </source>
</evidence>
<evidence type="ECO:0000256" key="7">
    <source>
        <dbReference type="ARBA" id="ARBA00023224"/>
    </source>
</evidence>
<reference evidence="11 12" key="1">
    <citation type="journal article" date="2007" name="Science">
        <title>Sea anemone genome reveals ancestral eumetazoan gene repertoire and genomic organization.</title>
        <authorList>
            <person name="Putnam N.H."/>
            <person name="Srivastava M."/>
            <person name="Hellsten U."/>
            <person name="Dirks B."/>
            <person name="Chapman J."/>
            <person name="Salamov A."/>
            <person name="Terry A."/>
            <person name="Shapiro H."/>
            <person name="Lindquist E."/>
            <person name="Kapitonov V.V."/>
            <person name="Jurka J."/>
            <person name="Genikhovich G."/>
            <person name="Grigoriev I.V."/>
            <person name="Lucas S.M."/>
            <person name="Steele R.E."/>
            <person name="Finnerty J.R."/>
            <person name="Technau U."/>
            <person name="Martindale M.Q."/>
            <person name="Rokhsar D.S."/>
        </authorList>
    </citation>
    <scope>NUCLEOTIDE SEQUENCE [LARGE SCALE GENOMIC DNA]</scope>
    <source>
        <strain evidence="12">CH2 X CH6</strain>
    </source>
</reference>
<evidence type="ECO:0000256" key="5">
    <source>
        <dbReference type="ARBA" id="ARBA00023136"/>
    </source>
</evidence>
<dbReference type="CDD" id="cd00637">
    <property type="entry name" value="7tm_classA_rhodopsin-like"/>
    <property type="match status" value="1"/>
</dbReference>
<dbReference type="AlphaFoldDB" id="A7S7A1"/>
<feature type="transmembrane region" description="Helical" evidence="9">
    <location>
        <begin position="111"/>
        <end position="129"/>
    </location>
</feature>
<comment type="subcellular location">
    <subcellularLocation>
        <location evidence="1">Membrane</location>
        <topology evidence="1">Multi-pass membrane protein</topology>
    </subcellularLocation>
</comment>
<name>A7S7A1_NEMVE</name>
<keyword evidence="3 9" id="KW-1133">Transmembrane helix</keyword>
<dbReference type="STRING" id="45351.A7S7A1"/>
<dbReference type="eggNOG" id="KOG3656">
    <property type="taxonomic scope" value="Eukaryota"/>
</dbReference>
<dbReference type="Pfam" id="PF00001">
    <property type="entry name" value="7tm_1"/>
    <property type="match status" value="1"/>
</dbReference>
<dbReference type="SUPFAM" id="SSF81321">
    <property type="entry name" value="Family A G protein-coupled receptor-like"/>
    <property type="match status" value="1"/>
</dbReference>
<evidence type="ECO:0000256" key="3">
    <source>
        <dbReference type="ARBA" id="ARBA00022989"/>
    </source>
</evidence>
<evidence type="ECO:0000256" key="9">
    <source>
        <dbReference type="SAM" id="Phobius"/>
    </source>
</evidence>